<protein>
    <submittedName>
        <fullName evidence="7">Tetrathionate response regulatory protein TtrR</fullName>
    </submittedName>
</protein>
<dbReference type="PRINTS" id="PR00038">
    <property type="entry name" value="HTHLUXR"/>
</dbReference>
<dbReference type="GO" id="GO:0000160">
    <property type="term" value="P:phosphorelay signal transduction system"/>
    <property type="evidence" value="ECO:0007669"/>
    <property type="project" value="InterPro"/>
</dbReference>
<dbReference type="InterPro" id="IPR016032">
    <property type="entry name" value="Sig_transdc_resp-reg_C-effctor"/>
</dbReference>
<proteinExistence type="predicted"/>
<dbReference type="Gene3D" id="1.10.10.10">
    <property type="entry name" value="Winged helix-like DNA-binding domain superfamily/Winged helix DNA-binding domain"/>
    <property type="match status" value="1"/>
</dbReference>
<feature type="domain" description="HTH luxR-type" evidence="5">
    <location>
        <begin position="136"/>
        <end position="201"/>
    </location>
</feature>
<keyword evidence="8" id="KW-1185">Reference proteome</keyword>
<evidence type="ECO:0000259" key="6">
    <source>
        <dbReference type="PROSITE" id="PS50110"/>
    </source>
</evidence>
<dbReference type="SMART" id="SM00448">
    <property type="entry name" value="REC"/>
    <property type="match status" value="1"/>
</dbReference>
<dbReference type="Proteomes" id="UP000076079">
    <property type="component" value="Chromosome"/>
</dbReference>
<sequence length="213" mass="23045">MGPVATVFAVDDDERFLTAIGRVLQLGGYDVEKVPSAASFLQRQPSPALGCLLVDLQMPEMTGLEFHERLRQTGWTQPVVFLSGQGTIPASTQALKAGAIDFLTKPVRSEDLLASVGEAVERHRTILAAAHDLALLQSKYASLTPREREVCVGVARGQLNKQIAYDLDLTLATIKFHRARGLIKLGVNSVPELVLLLDKLGVLEAPIGPVSQR</sequence>
<organism evidence="7 8">
    <name type="scientific">Luteitalea pratensis</name>
    <dbReference type="NCBI Taxonomy" id="1855912"/>
    <lineage>
        <taxon>Bacteria</taxon>
        <taxon>Pseudomonadati</taxon>
        <taxon>Acidobacteriota</taxon>
        <taxon>Vicinamibacteria</taxon>
        <taxon>Vicinamibacterales</taxon>
        <taxon>Vicinamibacteraceae</taxon>
        <taxon>Luteitalea</taxon>
    </lineage>
</organism>
<dbReference type="SUPFAM" id="SSF46894">
    <property type="entry name" value="C-terminal effector domain of the bipartite response regulators"/>
    <property type="match status" value="1"/>
</dbReference>
<evidence type="ECO:0000313" key="7">
    <source>
        <dbReference type="EMBL" id="AMY09996.1"/>
    </source>
</evidence>
<reference evidence="8" key="2">
    <citation type="submission" date="2016-04" db="EMBL/GenBank/DDBJ databases">
        <title>First Complete Genome Sequence of a Subdivision 6 Acidobacterium.</title>
        <authorList>
            <person name="Huang S."/>
            <person name="Vieira S."/>
            <person name="Bunk B."/>
            <person name="Riedel T."/>
            <person name="Sproeer C."/>
            <person name="Overmann J."/>
        </authorList>
    </citation>
    <scope>NUCLEOTIDE SEQUENCE [LARGE SCALE GENOMIC DNA]</scope>
    <source>
        <strain evidence="8">DSM 100886 HEG_-6_39</strain>
    </source>
</reference>
<evidence type="ECO:0000313" key="8">
    <source>
        <dbReference type="Proteomes" id="UP000076079"/>
    </source>
</evidence>
<dbReference type="EMBL" id="CP015136">
    <property type="protein sequence ID" value="AMY09996.1"/>
    <property type="molecule type" value="Genomic_DNA"/>
</dbReference>
<dbReference type="Pfam" id="PF00196">
    <property type="entry name" value="GerE"/>
    <property type="match status" value="1"/>
</dbReference>
<dbReference type="CDD" id="cd06170">
    <property type="entry name" value="LuxR_C_like"/>
    <property type="match status" value="1"/>
</dbReference>
<dbReference type="InterPro" id="IPR001789">
    <property type="entry name" value="Sig_transdc_resp-reg_receiver"/>
</dbReference>
<keyword evidence="2" id="KW-0238">DNA-binding</keyword>
<dbReference type="RefSeq" id="WP_162271417.1">
    <property type="nucleotide sequence ID" value="NZ_CP015136.1"/>
</dbReference>
<accession>A0A143PNL0</accession>
<feature type="modified residue" description="4-aspartylphosphate" evidence="4">
    <location>
        <position position="55"/>
    </location>
</feature>
<dbReference type="GO" id="GO:0006355">
    <property type="term" value="P:regulation of DNA-templated transcription"/>
    <property type="evidence" value="ECO:0007669"/>
    <property type="project" value="InterPro"/>
</dbReference>
<keyword evidence="1" id="KW-0805">Transcription regulation</keyword>
<keyword evidence="3" id="KW-0804">Transcription</keyword>
<evidence type="ECO:0000256" key="3">
    <source>
        <dbReference type="ARBA" id="ARBA00023163"/>
    </source>
</evidence>
<dbReference type="SMART" id="SM00421">
    <property type="entry name" value="HTH_LUXR"/>
    <property type="match status" value="1"/>
</dbReference>
<dbReference type="Gene3D" id="3.40.50.2300">
    <property type="match status" value="1"/>
</dbReference>
<dbReference type="InterPro" id="IPR011006">
    <property type="entry name" value="CheY-like_superfamily"/>
</dbReference>
<name>A0A143PNL0_LUTPR</name>
<dbReference type="STRING" id="1855912.LuPra_03223"/>
<evidence type="ECO:0000256" key="4">
    <source>
        <dbReference type="PROSITE-ProRule" id="PRU00169"/>
    </source>
</evidence>
<feature type="domain" description="Response regulatory" evidence="6">
    <location>
        <begin position="6"/>
        <end position="120"/>
    </location>
</feature>
<dbReference type="Pfam" id="PF00072">
    <property type="entry name" value="Response_reg"/>
    <property type="match status" value="1"/>
</dbReference>
<dbReference type="PANTHER" id="PTHR44688">
    <property type="entry name" value="DNA-BINDING TRANSCRIPTIONAL ACTIVATOR DEVR_DOSR"/>
    <property type="match status" value="1"/>
</dbReference>
<evidence type="ECO:0000259" key="5">
    <source>
        <dbReference type="PROSITE" id="PS50043"/>
    </source>
</evidence>
<dbReference type="PANTHER" id="PTHR44688:SF16">
    <property type="entry name" value="DNA-BINDING TRANSCRIPTIONAL ACTIVATOR DEVR_DOSR"/>
    <property type="match status" value="1"/>
</dbReference>
<dbReference type="PROSITE" id="PS50043">
    <property type="entry name" value="HTH_LUXR_2"/>
    <property type="match status" value="1"/>
</dbReference>
<evidence type="ECO:0000256" key="1">
    <source>
        <dbReference type="ARBA" id="ARBA00023015"/>
    </source>
</evidence>
<dbReference type="PROSITE" id="PS50110">
    <property type="entry name" value="RESPONSE_REGULATORY"/>
    <property type="match status" value="1"/>
</dbReference>
<dbReference type="AlphaFoldDB" id="A0A143PNL0"/>
<reference evidence="7 8" key="1">
    <citation type="journal article" date="2016" name="Genome Announc.">
        <title>First Complete Genome Sequence of a Subdivision 6 Acidobacterium Strain.</title>
        <authorList>
            <person name="Huang S."/>
            <person name="Vieira S."/>
            <person name="Bunk B."/>
            <person name="Riedel T."/>
            <person name="Sproer C."/>
            <person name="Overmann J."/>
        </authorList>
    </citation>
    <scope>NUCLEOTIDE SEQUENCE [LARGE SCALE GENOMIC DNA]</scope>
    <source>
        <strain evidence="8">DSM 100886 HEG_-6_39</strain>
    </source>
</reference>
<dbReference type="SUPFAM" id="SSF52172">
    <property type="entry name" value="CheY-like"/>
    <property type="match status" value="1"/>
</dbReference>
<dbReference type="GO" id="GO:0003677">
    <property type="term" value="F:DNA binding"/>
    <property type="evidence" value="ECO:0007669"/>
    <property type="project" value="UniProtKB-KW"/>
</dbReference>
<gene>
    <name evidence="7" type="primary">ttrR</name>
    <name evidence="7" type="ORF">LuPra_03223</name>
</gene>
<dbReference type="InterPro" id="IPR000792">
    <property type="entry name" value="Tscrpt_reg_LuxR_C"/>
</dbReference>
<evidence type="ECO:0000256" key="2">
    <source>
        <dbReference type="ARBA" id="ARBA00023125"/>
    </source>
</evidence>
<dbReference type="KEGG" id="abac:LuPra_03223"/>
<keyword evidence="4" id="KW-0597">Phosphoprotein</keyword>
<dbReference type="InterPro" id="IPR036388">
    <property type="entry name" value="WH-like_DNA-bd_sf"/>
</dbReference>